<evidence type="ECO:0000313" key="1">
    <source>
        <dbReference type="EMBL" id="MBE7701273.1"/>
    </source>
</evidence>
<name>A0A9D5YZ17_9CELL</name>
<dbReference type="EMBL" id="JACSPN010000017">
    <property type="protein sequence ID" value="MBE7701273.1"/>
    <property type="molecule type" value="Genomic_DNA"/>
</dbReference>
<dbReference type="AlphaFoldDB" id="A0A9D5YZ17"/>
<proteinExistence type="predicted"/>
<evidence type="ECO:0000313" key="2">
    <source>
        <dbReference type="Proteomes" id="UP000822993"/>
    </source>
</evidence>
<organism evidence="1 2">
    <name type="scientific">Oerskovia douganii</name>
    <dbReference type="NCBI Taxonomy" id="2762210"/>
    <lineage>
        <taxon>Bacteria</taxon>
        <taxon>Bacillati</taxon>
        <taxon>Actinomycetota</taxon>
        <taxon>Actinomycetes</taxon>
        <taxon>Micrococcales</taxon>
        <taxon>Cellulomonadaceae</taxon>
        <taxon>Oerskovia</taxon>
    </lineage>
</organism>
<reference evidence="1 2" key="1">
    <citation type="submission" date="2020-08" db="EMBL/GenBank/DDBJ databases">
        <title>A Genomic Blueprint of the Chicken Gut Microbiome.</title>
        <authorList>
            <person name="Gilroy R."/>
            <person name="Ravi A."/>
            <person name="Getino M."/>
            <person name="Pursley I."/>
            <person name="Horton D.L."/>
            <person name="Alikhan N.-F."/>
            <person name="Baker D."/>
            <person name="Gharbi K."/>
            <person name="Hall N."/>
            <person name="Watson M."/>
            <person name="Adriaenssens E.M."/>
            <person name="Foster-Nyarko E."/>
            <person name="Jarju S."/>
            <person name="Secka A."/>
            <person name="Antonio M."/>
            <person name="Oren A."/>
            <person name="Chaudhuri R."/>
            <person name="La Ragione R.M."/>
            <person name="Hildebrand F."/>
            <person name="Pallen M.J."/>
        </authorList>
    </citation>
    <scope>NUCLEOTIDE SEQUENCE [LARGE SCALE GENOMIC DNA]</scope>
    <source>
        <strain evidence="1 2">Sa1BUA8</strain>
    </source>
</reference>
<protein>
    <submittedName>
        <fullName evidence="1">Uncharacterized protein</fullName>
    </submittedName>
</protein>
<sequence>MTAVRAWVAQALTGNIVGEVTLAGSSSWSSRFGGGTFRAGISVGHLLTRDRTKIDWAAVSRVVSWCTGGRYTLVLTRGTTCLGEWLIMRHTETTTDGILQVEGMEWDGYPALRSLNDNYIYTGVDQITIARTLLQAAFVSYQPTMQITIPTATSGVARTMDYKSHSAYYGDLLDEISEPDDGFDWRVTQTLTWSGGAPTKVTRTIEFGYPAISRATQIVIDHDGPSARSGNCTAFDQGYDFRRAAQSVYGIGAGEGGKQKWVGLSDPTLTNQGYLITTKNVSFPGVKDIPTLTALTRGALAAAQILRDPAQATLLVEKIPAWPRVGDQVGIDVEPTYTLPTGREGTARLGDVSFSLTGSHTATVTVQAI</sequence>
<gene>
    <name evidence="1" type="ORF">H9623_13310</name>
</gene>
<accession>A0A9D5YZ17</accession>
<dbReference type="Proteomes" id="UP000822993">
    <property type="component" value="Unassembled WGS sequence"/>
</dbReference>
<keyword evidence="2" id="KW-1185">Reference proteome</keyword>
<dbReference type="RefSeq" id="WP_193720532.1">
    <property type="nucleotide sequence ID" value="NZ_JACSPN010000017.1"/>
</dbReference>
<comment type="caution">
    <text evidence="1">The sequence shown here is derived from an EMBL/GenBank/DDBJ whole genome shotgun (WGS) entry which is preliminary data.</text>
</comment>